<dbReference type="OrthoDB" id="9796523at2"/>
<gene>
    <name evidence="2" type="ORF">ROR02_03200</name>
</gene>
<accession>A0A512H3Z4</accession>
<feature type="region of interest" description="Disordered" evidence="1">
    <location>
        <begin position="1"/>
        <end position="20"/>
    </location>
</feature>
<organism evidence="2 3">
    <name type="scientific">Pararhodospirillum oryzae</name>
    <dbReference type="NCBI Taxonomy" id="478448"/>
    <lineage>
        <taxon>Bacteria</taxon>
        <taxon>Pseudomonadati</taxon>
        <taxon>Pseudomonadota</taxon>
        <taxon>Alphaproteobacteria</taxon>
        <taxon>Rhodospirillales</taxon>
        <taxon>Rhodospirillaceae</taxon>
        <taxon>Pararhodospirillum</taxon>
    </lineage>
</organism>
<dbReference type="RefSeq" id="WP_147162255.1">
    <property type="nucleotide sequence ID" value="NZ_BJZO01000005.1"/>
</dbReference>
<dbReference type="Proteomes" id="UP000321567">
    <property type="component" value="Unassembled WGS sequence"/>
</dbReference>
<reference evidence="2 3" key="1">
    <citation type="submission" date="2019-07" db="EMBL/GenBank/DDBJ databases">
        <title>Whole genome shotgun sequence of Rhodospirillum oryzae NBRC 107573.</title>
        <authorList>
            <person name="Hosoyama A."/>
            <person name="Uohara A."/>
            <person name="Ohji S."/>
            <person name="Ichikawa N."/>
        </authorList>
    </citation>
    <scope>NUCLEOTIDE SEQUENCE [LARGE SCALE GENOMIC DNA]</scope>
    <source>
        <strain evidence="2 3">NBRC 107573</strain>
    </source>
</reference>
<name>A0A512H3Z4_9PROT</name>
<protein>
    <recommendedName>
        <fullName evidence="4">RloB domain-containing protein</fullName>
    </recommendedName>
</protein>
<dbReference type="Pfam" id="PF13707">
    <property type="entry name" value="RloB"/>
    <property type="match status" value="1"/>
</dbReference>
<dbReference type="InterPro" id="IPR025591">
    <property type="entry name" value="RloB"/>
</dbReference>
<evidence type="ECO:0000256" key="1">
    <source>
        <dbReference type="SAM" id="MobiDB-lite"/>
    </source>
</evidence>
<evidence type="ECO:0008006" key="4">
    <source>
        <dbReference type="Google" id="ProtNLM"/>
    </source>
</evidence>
<evidence type="ECO:0000313" key="2">
    <source>
        <dbReference type="EMBL" id="GEO80189.1"/>
    </source>
</evidence>
<dbReference type="EMBL" id="BJZO01000005">
    <property type="protein sequence ID" value="GEO80189.1"/>
    <property type="molecule type" value="Genomic_DNA"/>
</dbReference>
<comment type="caution">
    <text evidence="2">The sequence shown here is derived from an EMBL/GenBank/DDBJ whole genome shotgun (WGS) entry which is preliminary data.</text>
</comment>
<evidence type="ECO:0000313" key="3">
    <source>
        <dbReference type="Proteomes" id="UP000321567"/>
    </source>
</evidence>
<dbReference type="AlphaFoldDB" id="A0A512H3Z4"/>
<proteinExistence type="predicted"/>
<keyword evidence="3" id="KW-1185">Reference proteome</keyword>
<sequence>MAGGRRPKSDQALARRAGSRKPRDRVLIVCEGEKTEPRYFEGLKQDWRLPTADVVICGRECRSDPLKIVDFAVRKDKQDGPFDAVYCVFDREWTDARFKTFDKALAAITKKGSRFRAVPSDPCFEYWILCHYEKTTSVFVDQDDIRRRVCQYLPHYEKGMIGLWLVLRDNLGKAIEAACWGREQIKQTQAQGPYTEVDKIIDALRTLRAG</sequence>